<gene>
    <name evidence="2" type="ORF">IQ260_14960</name>
</gene>
<proteinExistence type="predicted"/>
<dbReference type="SMART" id="SM00912">
    <property type="entry name" value="Haemagg_act"/>
    <property type="match status" value="1"/>
</dbReference>
<dbReference type="InterPro" id="IPR011050">
    <property type="entry name" value="Pectin_lyase_fold/virulence"/>
</dbReference>
<dbReference type="Gene3D" id="2.160.20.10">
    <property type="entry name" value="Single-stranded right-handed beta-helix, Pectin lyase-like"/>
    <property type="match status" value="1"/>
</dbReference>
<dbReference type="InterPro" id="IPR012334">
    <property type="entry name" value="Pectin_lyas_fold"/>
</dbReference>
<dbReference type="Proteomes" id="UP000615026">
    <property type="component" value="Unassembled WGS sequence"/>
</dbReference>
<organism evidence="2 3">
    <name type="scientific">Leptolyngbya cf. ectocarpi LEGE 11479</name>
    <dbReference type="NCBI Taxonomy" id="1828722"/>
    <lineage>
        <taxon>Bacteria</taxon>
        <taxon>Bacillati</taxon>
        <taxon>Cyanobacteriota</taxon>
        <taxon>Cyanophyceae</taxon>
        <taxon>Leptolyngbyales</taxon>
        <taxon>Leptolyngbyaceae</taxon>
        <taxon>Leptolyngbya group</taxon>
        <taxon>Leptolyngbya</taxon>
    </lineage>
</organism>
<evidence type="ECO:0000313" key="2">
    <source>
        <dbReference type="EMBL" id="MBE9067952.1"/>
    </source>
</evidence>
<dbReference type="InterPro" id="IPR008638">
    <property type="entry name" value="FhaB/CdiA-like_TPS"/>
</dbReference>
<reference evidence="2" key="1">
    <citation type="submission" date="2020-10" db="EMBL/GenBank/DDBJ databases">
        <authorList>
            <person name="Castelo-Branco R."/>
            <person name="Eusebio N."/>
            <person name="Adriana R."/>
            <person name="Vieira A."/>
            <person name="Brugerolle De Fraissinette N."/>
            <person name="Rezende De Castro R."/>
            <person name="Schneider M.P."/>
            <person name="Vasconcelos V."/>
            <person name="Leao P.N."/>
        </authorList>
    </citation>
    <scope>NUCLEOTIDE SEQUENCE</scope>
    <source>
        <strain evidence="2">LEGE 11479</strain>
    </source>
</reference>
<dbReference type="InterPro" id="IPR024983">
    <property type="entry name" value="CHAT_dom"/>
</dbReference>
<evidence type="ECO:0000259" key="1">
    <source>
        <dbReference type="SMART" id="SM00912"/>
    </source>
</evidence>
<dbReference type="Pfam" id="PF05860">
    <property type="entry name" value="TPS"/>
    <property type="match status" value="1"/>
</dbReference>
<evidence type="ECO:0000313" key="3">
    <source>
        <dbReference type="Proteomes" id="UP000615026"/>
    </source>
</evidence>
<keyword evidence="3" id="KW-1185">Reference proteome</keyword>
<dbReference type="EMBL" id="JADEXP010000130">
    <property type="protein sequence ID" value="MBE9067952.1"/>
    <property type="molecule type" value="Genomic_DNA"/>
</dbReference>
<dbReference type="Pfam" id="PF12770">
    <property type="entry name" value="CHAT"/>
    <property type="match status" value="1"/>
</dbReference>
<dbReference type="SUPFAM" id="SSF51126">
    <property type="entry name" value="Pectin lyase-like"/>
    <property type="match status" value="1"/>
</dbReference>
<accession>A0A928ZUY6</accession>
<dbReference type="NCBIfam" id="TIGR01901">
    <property type="entry name" value="adhes_NPXG"/>
    <property type="match status" value="1"/>
</dbReference>
<name>A0A928ZUY6_LEPEC</name>
<sequence>MAATTCVNAQVVSAQDSIQTQVVQQDNQIDIFGGTSADNATLLFHSFEQFDLEQGHTAEFHVAPSVHTVFSRITNGAPSHINGRLEITGSPAGLYLINPAGVLFGSEASLNLAGDFTVLTAEQLDFSQGHFGLGNYPGQVQGNVLQLHFNPKRPSTITNLGDLGVNAAHALSLIGHSVVNRGILRGGAINIAAVGGHRNVALTGGLQFATPTDAPQALPPWLTPAGTEHASAIEIDPNGALKLTGAQLSELPSGTVLVGGELTALGLPGRIQILGDHIATADAALQTANGGQVLIGGDYQGQGSLPTAQSVFIDATSTIRADALDTDALDTDNQNGGQVVIWSDRITQFRGAISAQGIAAGGTVEVSGKEQLYFGGQVDLRSQGTPGTLLLDPENIEIRAGSDPGSADTSEPQVLYENTLETSIIGNTNLILQADNDITIAPLSDGVLTFPQGTAGISFVADADGDGQGRFTMAPGDRLSTAGQDIQITAADITVSDLTTSSFSTIDNFESAGEIRLTATRGNIVGNNLTSTARGTLNNSGNAGDVILSASDAITVGTIDTTASALNNNGSAGGITLNAQTGSVTAGVLNANISGNNNTGTGGDININAAGSISTDNINTSIRTTTNNSGNAGAVTLASRTENIATASISTDTTADSSNTGDAGPISLQASQGSIISQQITATTVSPDLAATQGGDVELDADGNIILDFINVTGQGQGGTINITTQQSFQSVNSIPNISPQISLLTTDDGTINLTYNSDGANPFSIGNSRINGTVGAIVTGVETLAAPQTVDQSLTLKTITINNLFEAAPSLQSLSQENSINSPALVDISVDISMETSTPLPTSTDSLTLAGLEILNALNTNESGLSGDHQGDDESILSNSELIWAQIEMAFSTEFTKALDLPLPAPPSLQTTQETLRQIANTQNITPALMYVRLKNTHVELVLVSGERPPVYYPVDVTAAEIQPVIDRFHETITNPVLRPVQYLPAAQQLYDWLVRPMADDLAMANVDHIGFILDAGLRSLPMAALHDGEQFLIESYSLGLLPSVGLTPIEPSLQSFSKHQQAGHGATLAMGIANFDNQADLAAVPFELDLASQSHNDEQYLDHEATLAALQQRLEQGEFTNVHLATHAVFQPGSLDTSYVQLWDHSINLTQLQELPLDAVDFLILSACATALGDRHAEFGFAGLAVKVGVQTALASLWSISDEGTLGLMAEFYRALEQPLTRSAALRQAQLAMLQGKVSIMDGTVYGSGEQTIGHLPSLDASGSWNFSHPAYWSGFTMIGNPW</sequence>
<dbReference type="RefSeq" id="WP_193993908.1">
    <property type="nucleotide sequence ID" value="NZ_JADEXP010000130.1"/>
</dbReference>
<protein>
    <submittedName>
        <fullName evidence="2">CHAT domain-containing protein</fullName>
    </submittedName>
</protein>
<feature type="domain" description="Filamentous haemagglutinin FhaB/tRNA nuclease CdiA-like TPS" evidence="1">
    <location>
        <begin position="12"/>
        <end position="127"/>
    </location>
</feature>
<comment type="caution">
    <text evidence="2">The sequence shown here is derived from an EMBL/GenBank/DDBJ whole genome shotgun (WGS) entry which is preliminary data.</text>
</comment>